<protein>
    <submittedName>
        <fullName evidence="2">Mucin-1-like</fullName>
    </submittedName>
</protein>
<evidence type="ECO:0000313" key="2">
    <source>
        <dbReference type="EMBL" id="RLM91740.1"/>
    </source>
</evidence>
<organism evidence="2 3">
    <name type="scientific">Panicum miliaceum</name>
    <name type="common">Proso millet</name>
    <name type="synonym">Broomcorn millet</name>
    <dbReference type="NCBI Taxonomy" id="4540"/>
    <lineage>
        <taxon>Eukaryota</taxon>
        <taxon>Viridiplantae</taxon>
        <taxon>Streptophyta</taxon>
        <taxon>Embryophyta</taxon>
        <taxon>Tracheophyta</taxon>
        <taxon>Spermatophyta</taxon>
        <taxon>Magnoliopsida</taxon>
        <taxon>Liliopsida</taxon>
        <taxon>Poales</taxon>
        <taxon>Poaceae</taxon>
        <taxon>PACMAD clade</taxon>
        <taxon>Panicoideae</taxon>
        <taxon>Panicodae</taxon>
        <taxon>Paniceae</taxon>
        <taxon>Panicinae</taxon>
        <taxon>Panicum</taxon>
        <taxon>Panicum sect. Panicum</taxon>
    </lineage>
</organism>
<gene>
    <name evidence="2" type="ORF">C2845_PM08G27100</name>
</gene>
<reference evidence="3" key="1">
    <citation type="journal article" date="2019" name="Nat. Commun.">
        <title>The genome of broomcorn millet.</title>
        <authorList>
            <person name="Zou C."/>
            <person name="Miki D."/>
            <person name="Li D."/>
            <person name="Tang Q."/>
            <person name="Xiao L."/>
            <person name="Rajput S."/>
            <person name="Deng P."/>
            <person name="Jia W."/>
            <person name="Huang R."/>
            <person name="Zhang M."/>
            <person name="Sun Y."/>
            <person name="Hu J."/>
            <person name="Fu X."/>
            <person name="Schnable P.S."/>
            <person name="Li F."/>
            <person name="Zhang H."/>
            <person name="Feng B."/>
            <person name="Zhu X."/>
            <person name="Liu R."/>
            <person name="Schnable J.C."/>
            <person name="Zhu J.-K."/>
            <person name="Zhang H."/>
        </authorList>
    </citation>
    <scope>NUCLEOTIDE SEQUENCE [LARGE SCALE GENOMIC DNA]</scope>
</reference>
<dbReference type="AlphaFoldDB" id="A0A3L6QXS2"/>
<accession>A0A3L6QXS2</accession>
<comment type="caution">
    <text evidence="2">The sequence shown here is derived from an EMBL/GenBank/DDBJ whole genome shotgun (WGS) entry which is preliminary data.</text>
</comment>
<feature type="compositionally biased region" description="Pro residues" evidence="1">
    <location>
        <begin position="72"/>
        <end position="89"/>
    </location>
</feature>
<name>A0A3L6QXS2_PANMI</name>
<proteinExistence type="predicted"/>
<evidence type="ECO:0000313" key="3">
    <source>
        <dbReference type="Proteomes" id="UP000275267"/>
    </source>
</evidence>
<evidence type="ECO:0000256" key="1">
    <source>
        <dbReference type="SAM" id="MobiDB-lite"/>
    </source>
</evidence>
<sequence length="178" mass="18551">MVPPPGFHPCSPGLSPTARPFFPGTASPVRAETLLWAGSGEDAEDIDCVDYGFTPSPSPRPSSYRDAVYRSPPGPAPASAPTPASPPPMTATVAPVPPAVDARGSASRSRPRSVWSSSRRLLLSRLVAVGDPGWTRMDSRRWCRALPGGGCAAQRARRSALLLPPLPNGSLRSSSTGA</sequence>
<dbReference type="Proteomes" id="UP000275267">
    <property type="component" value="Unassembled WGS sequence"/>
</dbReference>
<feature type="compositionally biased region" description="Low complexity" evidence="1">
    <location>
        <begin position="90"/>
        <end position="117"/>
    </location>
</feature>
<keyword evidence="3" id="KW-1185">Reference proteome</keyword>
<dbReference type="EMBL" id="PQIB02000010">
    <property type="protein sequence ID" value="RLM91740.1"/>
    <property type="molecule type" value="Genomic_DNA"/>
</dbReference>
<feature type="region of interest" description="Disordered" evidence="1">
    <location>
        <begin position="45"/>
        <end position="117"/>
    </location>
</feature>
<feature type="region of interest" description="Disordered" evidence="1">
    <location>
        <begin position="1"/>
        <end position="24"/>
    </location>
</feature>